<protein>
    <submittedName>
        <fullName evidence="1">Uncharacterized protein</fullName>
    </submittedName>
</protein>
<reference evidence="1 2" key="1">
    <citation type="submission" date="2019-05" db="EMBL/GenBank/DDBJ databases">
        <title>Another draft genome of Portunus trituberculatus and its Hox gene families provides insights of decapod evolution.</title>
        <authorList>
            <person name="Jeong J.-H."/>
            <person name="Song I."/>
            <person name="Kim S."/>
            <person name="Choi T."/>
            <person name="Kim D."/>
            <person name="Ryu S."/>
            <person name="Kim W."/>
        </authorList>
    </citation>
    <scope>NUCLEOTIDE SEQUENCE [LARGE SCALE GENOMIC DNA]</scope>
    <source>
        <tissue evidence="1">Muscle</tissue>
    </source>
</reference>
<sequence length="66" mass="7332">MTLCGVEKNTCNKVFARDADAGMNGDLDYSINSGKNKKGRFKIHPKTGQVYSNKAFPPSKTFELMM</sequence>
<proteinExistence type="predicted"/>
<organism evidence="1 2">
    <name type="scientific">Portunus trituberculatus</name>
    <name type="common">Swimming crab</name>
    <name type="synonym">Neptunus trituberculatus</name>
    <dbReference type="NCBI Taxonomy" id="210409"/>
    <lineage>
        <taxon>Eukaryota</taxon>
        <taxon>Metazoa</taxon>
        <taxon>Ecdysozoa</taxon>
        <taxon>Arthropoda</taxon>
        <taxon>Crustacea</taxon>
        <taxon>Multicrustacea</taxon>
        <taxon>Malacostraca</taxon>
        <taxon>Eumalacostraca</taxon>
        <taxon>Eucarida</taxon>
        <taxon>Decapoda</taxon>
        <taxon>Pleocyemata</taxon>
        <taxon>Brachyura</taxon>
        <taxon>Eubrachyura</taxon>
        <taxon>Portunoidea</taxon>
        <taxon>Portunidae</taxon>
        <taxon>Portuninae</taxon>
        <taxon>Portunus</taxon>
    </lineage>
</organism>
<name>A0A5B7H0B2_PORTR</name>
<dbReference type="CDD" id="cd11304">
    <property type="entry name" value="Cadherin_repeat"/>
    <property type="match status" value="1"/>
</dbReference>
<gene>
    <name evidence="1" type="ORF">E2C01_057372</name>
</gene>
<evidence type="ECO:0000313" key="2">
    <source>
        <dbReference type="Proteomes" id="UP000324222"/>
    </source>
</evidence>
<evidence type="ECO:0000313" key="1">
    <source>
        <dbReference type="EMBL" id="MPC63276.1"/>
    </source>
</evidence>
<dbReference type="Gene3D" id="2.60.40.60">
    <property type="entry name" value="Cadherins"/>
    <property type="match status" value="1"/>
</dbReference>
<dbReference type="Proteomes" id="UP000324222">
    <property type="component" value="Unassembled WGS sequence"/>
</dbReference>
<accession>A0A5B7H0B2</accession>
<dbReference type="SUPFAM" id="SSF49313">
    <property type="entry name" value="Cadherin-like"/>
    <property type="match status" value="1"/>
</dbReference>
<comment type="caution">
    <text evidence="1">The sequence shown here is derived from an EMBL/GenBank/DDBJ whole genome shotgun (WGS) entry which is preliminary data.</text>
</comment>
<dbReference type="InterPro" id="IPR015919">
    <property type="entry name" value="Cadherin-like_sf"/>
</dbReference>
<dbReference type="GO" id="GO:0005509">
    <property type="term" value="F:calcium ion binding"/>
    <property type="evidence" value="ECO:0007669"/>
    <property type="project" value="InterPro"/>
</dbReference>
<dbReference type="AlphaFoldDB" id="A0A5B7H0B2"/>
<dbReference type="GO" id="GO:0016020">
    <property type="term" value="C:membrane"/>
    <property type="evidence" value="ECO:0007669"/>
    <property type="project" value="InterPro"/>
</dbReference>
<keyword evidence="2" id="KW-1185">Reference proteome</keyword>
<dbReference type="EMBL" id="VSRR010020603">
    <property type="protein sequence ID" value="MPC63276.1"/>
    <property type="molecule type" value="Genomic_DNA"/>
</dbReference>